<comment type="caution">
    <text evidence="1">The sequence shown here is derived from an EMBL/GenBank/DDBJ whole genome shotgun (WGS) entry which is preliminary data.</text>
</comment>
<proteinExistence type="predicted"/>
<reference evidence="2" key="1">
    <citation type="submission" date="2015-02" db="EMBL/GenBank/DDBJ databases">
        <title>Draft Genome of Frankia sp. CpI1-S.</title>
        <authorList>
            <person name="Oshone R.T."/>
            <person name="Ngom M."/>
            <person name="Ghodhbane-Gtari F."/>
            <person name="Gtari M."/>
            <person name="Morris K."/>
            <person name="Thomas K."/>
            <person name="Sen A."/>
            <person name="Tisa L.S."/>
        </authorList>
    </citation>
    <scope>NUCLEOTIDE SEQUENCE [LARGE SCALE GENOMIC DNA]</scope>
    <source>
        <strain evidence="2">CpI1-S</strain>
    </source>
</reference>
<sequence>MQADDRVLLIDVENAVGSVRPRPELVRSRVRALVEAAGAVHHVVACYAQDDPAADGVVSVLAELGVAPWPVPSKADAADQALLQHARYVHRRGGRIFTVASGDRQFAVLAELGQLEVLVWEKQPVARNLAKAAGPHLRRLPNVSANGTTSNRANAAVRPAIVESSAEFLPERGKGRGGRLQPTGCSVPAREAGRGFLPAVLTGIGVGIGQRLAAVVMDRRRW</sequence>
<evidence type="ECO:0000313" key="2">
    <source>
        <dbReference type="Proteomes" id="UP000032545"/>
    </source>
</evidence>
<dbReference type="OrthoDB" id="3700991at2"/>
<reference evidence="1 2" key="2">
    <citation type="journal article" date="2016" name="Genome Announc.">
        <title>Permanent Draft Genome Sequences for Two Variants of Frankia sp. Strain CpI1, the First Frankia Strain Isolated from Root Nodules of Comptonia peregrina.</title>
        <authorList>
            <person name="Oshone R."/>
            <person name="Hurst S.G.IV."/>
            <person name="Abebe-Akele F."/>
            <person name="Simpson S."/>
            <person name="Morris K."/>
            <person name="Thomas W.K."/>
            <person name="Tisa L.S."/>
        </authorList>
    </citation>
    <scope>NUCLEOTIDE SEQUENCE [LARGE SCALE GENOMIC DNA]</scope>
    <source>
        <strain evidence="2">CpI1-S</strain>
    </source>
</reference>
<protein>
    <recommendedName>
        <fullName evidence="3">NYN domain-containing protein</fullName>
    </recommendedName>
</protein>
<evidence type="ECO:0000313" key="1">
    <source>
        <dbReference type="EMBL" id="KJE20121.1"/>
    </source>
</evidence>
<dbReference type="AlphaFoldDB" id="A0A0D8B7F1"/>
<organism evidence="1 2">
    <name type="scientific">Frankia torreyi</name>
    <dbReference type="NCBI Taxonomy" id="1856"/>
    <lineage>
        <taxon>Bacteria</taxon>
        <taxon>Bacillati</taxon>
        <taxon>Actinomycetota</taxon>
        <taxon>Actinomycetes</taxon>
        <taxon>Frankiales</taxon>
        <taxon>Frankiaceae</taxon>
        <taxon>Frankia</taxon>
    </lineage>
</organism>
<name>A0A0D8B7F1_9ACTN</name>
<keyword evidence="2" id="KW-1185">Reference proteome</keyword>
<gene>
    <name evidence="1" type="ORF">FF36_05612</name>
</gene>
<dbReference type="Proteomes" id="UP000032545">
    <property type="component" value="Unassembled WGS sequence"/>
</dbReference>
<dbReference type="EMBL" id="JYFN01000071">
    <property type="protein sequence ID" value="KJE20121.1"/>
    <property type="molecule type" value="Genomic_DNA"/>
</dbReference>
<accession>A0A0D8B7F1</accession>
<evidence type="ECO:0008006" key="3">
    <source>
        <dbReference type="Google" id="ProtNLM"/>
    </source>
</evidence>
<dbReference type="PATRIC" id="fig|1502723.3.peg.6222"/>